<organism evidence="3 4">
    <name type="scientific">Edaphobacter modestus</name>
    <dbReference type="NCBI Taxonomy" id="388466"/>
    <lineage>
        <taxon>Bacteria</taxon>
        <taxon>Pseudomonadati</taxon>
        <taxon>Acidobacteriota</taxon>
        <taxon>Terriglobia</taxon>
        <taxon>Terriglobales</taxon>
        <taxon>Acidobacteriaceae</taxon>
        <taxon>Edaphobacter</taxon>
    </lineage>
</organism>
<keyword evidence="2" id="KW-0732">Signal</keyword>
<evidence type="ECO:0008006" key="5">
    <source>
        <dbReference type="Google" id="ProtNLM"/>
    </source>
</evidence>
<dbReference type="Pfam" id="PF13557">
    <property type="entry name" value="Phenol_MetA_deg"/>
    <property type="match status" value="1"/>
</dbReference>
<dbReference type="EMBL" id="SHKW01000001">
    <property type="protein sequence ID" value="RZU40835.1"/>
    <property type="molecule type" value="Genomic_DNA"/>
</dbReference>
<evidence type="ECO:0000256" key="1">
    <source>
        <dbReference type="SAM" id="MobiDB-lite"/>
    </source>
</evidence>
<dbReference type="AlphaFoldDB" id="A0A4Q7YV09"/>
<feature type="region of interest" description="Disordered" evidence="1">
    <location>
        <begin position="28"/>
        <end position="53"/>
    </location>
</feature>
<accession>A0A4Q7YV09</accession>
<feature type="compositionally biased region" description="Polar residues" evidence="1">
    <location>
        <begin position="38"/>
        <end position="53"/>
    </location>
</feature>
<protein>
    <recommendedName>
        <fullName evidence="5">Outer membrane beta-barrel porin/alpha-amylase</fullName>
    </recommendedName>
</protein>
<name>A0A4Q7YV09_9BACT</name>
<dbReference type="Proteomes" id="UP000292958">
    <property type="component" value="Unassembled WGS sequence"/>
</dbReference>
<sequence length="449" mass="48374">MQSMMMKRYCASLICWVLVGSATASQAQEHQASPAPPQLQTRPPQTNQPLSPQDSLLTAVNQRLNDALRERDAIIRNLLERVGELEWRVNGGFTTSPKELIAAKPVSVSSSSATASPAPRTGAVTAVNSVVTNSGYDIEERQASQALDQALIVRGGLLLPPGTVELDNTTSYFSSTTDRINIDGFALLPVLVVGDISSQRVRKDLLLPTFSARLGLPHKLQFDTYIPYGYQLNRTTDVNNTQTSQSTFGLGDITFGLSRQLTLERGRVPDLLANVRFKTTTGVDSFNLNSSQTALGTGFNAVQGNLTAAKSNDPVVFFGNLSYTANLSGTHSIPANDPDNPGAMVPGHFKPGDSVGFQLGSILSLNPETSMTIGWDQRFTRATTLNDKTIPASFLVEGSLRLGASYLYAPGRTLDLSFGVGLTPDTPNLQFSVGLPIRRALWHPKSNVH</sequence>
<reference evidence="3 4" key="1">
    <citation type="submission" date="2019-02" db="EMBL/GenBank/DDBJ databases">
        <title>Genomic Encyclopedia of Archaeal and Bacterial Type Strains, Phase II (KMG-II): from individual species to whole genera.</title>
        <authorList>
            <person name="Goeker M."/>
        </authorList>
    </citation>
    <scope>NUCLEOTIDE SEQUENCE [LARGE SCALE GENOMIC DNA]</scope>
    <source>
        <strain evidence="3 4">DSM 18101</strain>
    </source>
</reference>
<feature type="signal peptide" evidence="2">
    <location>
        <begin position="1"/>
        <end position="27"/>
    </location>
</feature>
<evidence type="ECO:0000256" key="2">
    <source>
        <dbReference type="SAM" id="SignalP"/>
    </source>
</evidence>
<evidence type="ECO:0000313" key="4">
    <source>
        <dbReference type="Proteomes" id="UP000292958"/>
    </source>
</evidence>
<comment type="caution">
    <text evidence="3">The sequence shown here is derived from an EMBL/GenBank/DDBJ whole genome shotgun (WGS) entry which is preliminary data.</text>
</comment>
<dbReference type="InterPro" id="IPR025737">
    <property type="entry name" value="FApF"/>
</dbReference>
<keyword evidence="4" id="KW-1185">Reference proteome</keyword>
<proteinExistence type="predicted"/>
<gene>
    <name evidence="3" type="ORF">BDD14_2321</name>
</gene>
<evidence type="ECO:0000313" key="3">
    <source>
        <dbReference type="EMBL" id="RZU40835.1"/>
    </source>
</evidence>
<feature type="chain" id="PRO_5020597573" description="Outer membrane beta-barrel porin/alpha-amylase" evidence="2">
    <location>
        <begin position="28"/>
        <end position="449"/>
    </location>
</feature>